<keyword evidence="7" id="KW-0472">Membrane</keyword>
<evidence type="ECO:0000259" key="8">
    <source>
        <dbReference type="Pfam" id="PF01435"/>
    </source>
</evidence>
<dbReference type="RefSeq" id="WP_284101003.1">
    <property type="nucleotide sequence ID" value="NZ_JARRAF010000011.1"/>
</dbReference>
<reference evidence="10" key="1">
    <citation type="submission" date="2023-03" db="EMBL/GenBank/DDBJ databases">
        <title>Chitinimonas shenzhenensis gen. nov., sp. nov., a novel member of family Burkholderiaceae isolated from activated sludge collected in Shen Zhen, China.</title>
        <authorList>
            <person name="Wang X."/>
        </authorList>
    </citation>
    <scope>NUCLEOTIDE SEQUENCE</scope>
    <source>
        <strain evidence="10">DQS-5</strain>
    </source>
</reference>
<dbReference type="Proteomes" id="UP001172778">
    <property type="component" value="Unassembled WGS sequence"/>
</dbReference>
<evidence type="ECO:0000256" key="3">
    <source>
        <dbReference type="ARBA" id="ARBA00022723"/>
    </source>
</evidence>
<comment type="caution">
    <text evidence="10">The sequence shown here is derived from an EMBL/GenBank/DDBJ whole genome shotgun (WGS) entry which is preliminary data.</text>
</comment>
<dbReference type="EMBL" id="JARRAF010000011">
    <property type="protein sequence ID" value="MDK2124693.1"/>
    <property type="molecule type" value="Genomic_DNA"/>
</dbReference>
<keyword evidence="5" id="KW-0862">Zinc</keyword>
<feature type="transmembrane region" description="Helical" evidence="7">
    <location>
        <begin position="175"/>
        <end position="198"/>
    </location>
</feature>
<keyword evidence="6" id="KW-0482">Metalloprotease</keyword>
<dbReference type="CDD" id="cd07343">
    <property type="entry name" value="M48A_Zmpste24p_like"/>
    <property type="match status" value="1"/>
</dbReference>
<evidence type="ECO:0000259" key="9">
    <source>
        <dbReference type="Pfam" id="PF16491"/>
    </source>
</evidence>
<organism evidence="10 11">
    <name type="scientific">Parachitinimonas caeni</name>
    <dbReference type="NCBI Taxonomy" id="3031301"/>
    <lineage>
        <taxon>Bacteria</taxon>
        <taxon>Pseudomonadati</taxon>
        <taxon>Pseudomonadota</taxon>
        <taxon>Betaproteobacteria</taxon>
        <taxon>Neisseriales</taxon>
        <taxon>Chitinibacteraceae</taxon>
        <taxon>Parachitinimonas</taxon>
    </lineage>
</organism>
<evidence type="ECO:0000256" key="4">
    <source>
        <dbReference type="ARBA" id="ARBA00022801"/>
    </source>
</evidence>
<feature type="transmembrane region" description="Helical" evidence="7">
    <location>
        <begin position="251"/>
        <end position="272"/>
    </location>
</feature>
<evidence type="ECO:0000313" key="11">
    <source>
        <dbReference type="Proteomes" id="UP001172778"/>
    </source>
</evidence>
<comment type="cofactor">
    <cofactor evidence="1">
        <name>Zn(2+)</name>
        <dbReference type="ChEBI" id="CHEBI:29105"/>
    </cofactor>
</comment>
<dbReference type="InterPro" id="IPR032456">
    <property type="entry name" value="Peptidase_M48_N"/>
</dbReference>
<name>A0ABT7DX99_9NEIS</name>
<feature type="transmembrane region" description="Helical" evidence="7">
    <location>
        <begin position="21"/>
        <end position="43"/>
    </location>
</feature>
<feature type="domain" description="Peptidase M48" evidence="8">
    <location>
        <begin position="286"/>
        <end position="490"/>
    </location>
</feature>
<dbReference type="InterPro" id="IPR001915">
    <property type="entry name" value="Peptidase_M48"/>
</dbReference>
<gene>
    <name evidence="10" type="ORF">PZA18_11580</name>
</gene>
<evidence type="ECO:0000256" key="6">
    <source>
        <dbReference type="ARBA" id="ARBA00023049"/>
    </source>
</evidence>
<feature type="transmembrane region" description="Helical" evidence="7">
    <location>
        <begin position="403"/>
        <end position="421"/>
    </location>
</feature>
<feature type="transmembrane region" description="Helical" evidence="7">
    <location>
        <begin position="130"/>
        <end position="155"/>
    </location>
</feature>
<proteinExistence type="predicted"/>
<dbReference type="InterPro" id="IPR027057">
    <property type="entry name" value="CAXX_Prtase_1"/>
</dbReference>
<keyword evidence="2" id="KW-0645">Protease</keyword>
<feature type="transmembrane region" description="Helical" evidence="7">
    <location>
        <begin position="370"/>
        <end position="391"/>
    </location>
</feature>
<dbReference type="Pfam" id="PF01435">
    <property type="entry name" value="Peptidase_M48"/>
    <property type="match status" value="1"/>
</dbReference>
<feature type="transmembrane region" description="Helical" evidence="7">
    <location>
        <begin position="219"/>
        <end position="245"/>
    </location>
</feature>
<keyword evidence="4" id="KW-0378">Hydrolase</keyword>
<sequence length="491" mass="54905">MCHNPQPVKFSRKSRLFSHKRLANVSMTSSGFTNLFLIVLALYTLVQLGLKWRHIHHVDRHRHAVPSEFAESITLAEHQKAASYTIAKSKLAMAMTLWDGLVLLGLTLGGGVGLLDGWCRSVFSPESPYWLVPMATLSTVTTLLSLPWSLLVLIGMKLFGGYASLDLFWHKYLSLGVLSGTALVFAVVLSTALFSMPWSLYSTFGLEQRFGFNKTTVKILTIDVLKSISLGWVFGIPLVTVIIWLMERMGAYWWVYAWAVWVIFGLLIMAIYPHFIAPIFNKFVPLEDVALKARIEGLLKRCGFSSNGVFVMDGSRRSAHSNAYFSGFGRNKRIVFYDTLIEKLSPEQIEAVLAHELGHYRRHHIIKRMVMLYGSAFVFMFVLGLLKQSAWFYEGLGVAQPSTAAALMLFMLVLPVFTFMLDPISSLLSRRHEFEADAYAASQSSAQALISGLVKLYRDNANTVTPDPLHSAVYDSHPPAAIRVAALKKIA</sequence>
<evidence type="ECO:0000256" key="1">
    <source>
        <dbReference type="ARBA" id="ARBA00001947"/>
    </source>
</evidence>
<keyword evidence="11" id="KW-1185">Reference proteome</keyword>
<evidence type="ECO:0000256" key="5">
    <source>
        <dbReference type="ARBA" id="ARBA00022833"/>
    </source>
</evidence>
<accession>A0ABT7DX99</accession>
<dbReference type="Pfam" id="PF16491">
    <property type="entry name" value="Peptidase_M48_N"/>
    <property type="match status" value="1"/>
</dbReference>
<protein>
    <submittedName>
        <fullName evidence="10">M48 family metallopeptidase</fullName>
    </submittedName>
</protein>
<feature type="transmembrane region" description="Helical" evidence="7">
    <location>
        <begin position="97"/>
        <end position="118"/>
    </location>
</feature>
<dbReference type="Gene3D" id="3.30.2010.10">
    <property type="entry name" value="Metalloproteases ('zincins'), catalytic domain"/>
    <property type="match status" value="1"/>
</dbReference>
<evidence type="ECO:0000313" key="10">
    <source>
        <dbReference type="EMBL" id="MDK2124693.1"/>
    </source>
</evidence>
<keyword evidence="7" id="KW-1133">Transmembrane helix</keyword>
<feature type="domain" description="CAAX prenyl protease 1 N-terminal" evidence="9">
    <location>
        <begin position="149"/>
        <end position="282"/>
    </location>
</feature>
<evidence type="ECO:0000256" key="2">
    <source>
        <dbReference type="ARBA" id="ARBA00022670"/>
    </source>
</evidence>
<keyword evidence="7" id="KW-0812">Transmembrane</keyword>
<evidence type="ECO:0000256" key="7">
    <source>
        <dbReference type="SAM" id="Phobius"/>
    </source>
</evidence>
<keyword evidence="3" id="KW-0479">Metal-binding</keyword>
<dbReference type="PANTHER" id="PTHR10120">
    <property type="entry name" value="CAAX PRENYL PROTEASE 1"/>
    <property type="match status" value="1"/>
</dbReference>